<protein>
    <submittedName>
        <fullName evidence="8">GMC family oxidoreductase</fullName>
    </submittedName>
</protein>
<dbReference type="InterPro" id="IPR051473">
    <property type="entry name" value="P2Ox-like"/>
</dbReference>
<dbReference type="SUPFAM" id="SSF51905">
    <property type="entry name" value="FAD/NAD(P)-binding domain"/>
    <property type="match status" value="1"/>
</dbReference>
<keyword evidence="3" id="KW-0285">Flavoprotein</keyword>
<name>A0A917F7Y5_9HYPH</name>
<comment type="caution">
    <text evidence="8">The sequence shown here is derived from an EMBL/GenBank/DDBJ whole genome shotgun (WGS) entry which is preliminary data.</text>
</comment>
<dbReference type="InterPro" id="IPR018247">
    <property type="entry name" value="EF_Hand_1_Ca_BS"/>
</dbReference>
<keyword evidence="6" id="KW-0560">Oxidoreductase</keyword>
<reference evidence="8" key="1">
    <citation type="journal article" date="2014" name="Int. J. Syst. Evol. Microbiol.">
        <title>Complete genome sequence of Corynebacterium casei LMG S-19264T (=DSM 44701T), isolated from a smear-ripened cheese.</title>
        <authorList>
            <consortium name="US DOE Joint Genome Institute (JGI-PGF)"/>
            <person name="Walter F."/>
            <person name="Albersmeier A."/>
            <person name="Kalinowski J."/>
            <person name="Ruckert C."/>
        </authorList>
    </citation>
    <scope>NUCLEOTIDE SEQUENCE</scope>
    <source>
        <strain evidence="8">CCM 7897</strain>
    </source>
</reference>
<comment type="similarity">
    <text evidence="2">Belongs to the GMC oxidoreductase family.</text>
</comment>
<evidence type="ECO:0000256" key="6">
    <source>
        <dbReference type="ARBA" id="ARBA00023002"/>
    </source>
</evidence>
<organism evidence="8 9">
    <name type="scientific">Azorhizobium oxalatiphilum</name>
    <dbReference type="NCBI Taxonomy" id="980631"/>
    <lineage>
        <taxon>Bacteria</taxon>
        <taxon>Pseudomonadati</taxon>
        <taxon>Pseudomonadota</taxon>
        <taxon>Alphaproteobacteria</taxon>
        <taxon>Hyphomicrobiales</taxon>
        <taxon>Xanthobacteraceae</taxon>
        <taxon>Azorhizobium</taxon>
    </lineage>
</organism>
<evidence type="ECO:0000313" key="9">
    <source>
        <dbReference type="Proteomes" id="UP000606044"/>
    </source>
</evidence>
<dbReference type="Gene3D" id="3.50.50.60">
    <property type="entry name" value="FAD/NAD(P)-binding domain"/>
    <property type="match status" value="2"/>
</dbReference>
<dbReference type="PANTHER" id="PTHR42784">
    <property type="entry name" value="PYRANOSE 2-OXIDASE"/>
    <property type="match status" value="1"/>
</dbReference>
<keyword evidence="4" id="KW-0274">FAD</keyword>
<dbReference type="RefSeq" id="WP_188576354.1">
    <property type="nucleotide sequence ID" value="NZ_BMCT01000001.1"/>
</dbReference>
<evidence type="ECO:0000256" key="1">
    <source>
        <dbReference type="ARBA" id="ARBA00001974"/>
    </source>
</evidence>
<keyword evidence="9" id="KW-1185">Reference proteome</keyword>
<evidence type="ECO:0000256" key="4">
    <source>
        <dbReference type="ARBA" id="ARBA00022827"/>
    </source>
</evidence>
<gene>
    <name evidence="8" type="ORF">GCM10007301_12380</name>
</gene>
<evidence type="ECO:0000256" key="3">
    <source>
        <dbReference type="ARBA" id="ARBA00022630"/>
    </source>
</evidence>
<keyword evidence="5" id="KW-0809">Transit peptide</keyword>
<dbReference type="PANTHER" id="PTHR42784:SF1">
    <property type="entry name" value="PYRANOSE 2-OXIDASE"/>
    <property type="match status" value="1"/>
</dbReference>
<dbReference type="Proteomes" id="UP000606044">
    <property type="component" value="Unassembled WGS sequence"/>
</dbReference>
<accession>A0A917F7Y5</accession>
<feature type="domain" description="Glucose-methanol-choline oxidoreductase C-terminal" evidence="7">
    <location>
        <begin position="393"/>
        <end position="519"/>
    </location>
</feature>
<evidence type="ECO:0000256" key="5">
    <source>
        <dbReference type="ARBA" id="ARBA00022946"/>
    </source>
</evidence>
<dbReference type="GO" id="GO:0016614">
    <property type="term" value="F:oxidoreductase activity, acting on CH-OH group of donors"/>
    <property type="evidence" value="ECO:0007669"/>
    <property type="project" value="InterPro"/>
</dbReference>
<reference evidence="8" key="2">
    <citation type="submission" date="2020-09" db="EMBL/GenBank/DDBJ databases">
        <authorList>
            <person name="Sun Q."/>
            <person name="Sedlacek I."/>
        </authorList>
    </citation>
    <scope>NUCLEOTIDE SEQUENCE</scope>
    <source>
        <strain evidence="8">CCM 7897</strain>
    </source>
</reference>
<proteinExistence type="inferred from homology"/>
<dbReference type="EMBL" id="BMCT01000001">
    <property type="protein sequence ID" value="GGF54387.1"/>
    <property type="molecule type" value="Genomic_DNA"/>
</dbReference>
<sequence>MLMEDMRRLAAGTTLEADLAIVGTGPAGLSIARAFFGTDVRVVLLESGGVGEAPEVAPSETFENAGAPRFMNPRRVRNRCVGGSSQTWSGRCRTFDAIDFEPRSWVPHSGWPISKEDLAPYEERAAEAMHLGPNIYDGRLWPLLGHGEPGIAPAPDLLEPCFWQFSRDPGQPAEFLRFGPQFLGLRADNVRVLTNATVTHIDTDESGRITSLELASAPGHVCRLRPKIAVLAAGGIENTRLLLLSNRQRPAGLGNGNDLVGRYLMDHPRTTVGEFTGPAVEAIQTRLGLYQFRQAGKASFYAPGVRLSPELQRKEQMLNCAAYLSEDRSADDPWDAINRLRSGQSENRAKDMMRAMSSPGRLLEGLYQRQVNGRNVSHKLDRLVVDCLVEQVPDPDSRLTLSEKTDELGQPLPRIFWKVSELEKRSVATLARTFAREFARLGLKPPALQEWIARDRPQDAVFTDAAHPTGTTRMSHDPKTGVVDADCRLHEARGLYITGSSVFPTASHANPTLMIVAMALRLADLIKQRHFGLTC</sequence>
<dbReference type="InterPro" id="IPR036188">
    <property type="entry name" value="FAD/NAD-bd_sf"/>
</dbReference>
<evidence type="ECO:0000313" key="8">
    <source>
        <dbReference type="EMBL" id="GGF54387.1"/>
    </source>
</evidence>
<dbReference type="Pfam" id="PF05199">
    <property type="entry name" value="GMC_oxred_C"/>
    <property type="match status" value="1"/>
</dbReference>
<comment type="cofactor">
    <cofactor evidence="1">
        <name>FAD</name>
        <dbReference type="ChEBI" id="CHEBI:57692"/>
    </cofactor>
</comment>
<dbReference type="AlphaFoldDB" id="A0A917F7Y5"/>
<dbReference type="InterPro" id="IPR007867">
    <property type="entry name" value="GMC_OxRtase_C"/>
</dbReference>
<evidence type="ECO:0000256" key="2">
    <source>
        <dbReference type="ARBA" id="ARBA00010790"/>
    </source>
</evidence>
<evidence type="ECO:0000259" key="7">
    <source>
        <dbReference type="Pfam" id="PF05199"/>
    </source>
</evidence>
<dbReference type="PROSITE" id="PS00018">
    <property type="entry name" value="EF_HAND_1"/>
    <property type="match status" value="1"/>
</dbReference>